<protein>
    <submittedName>
        <fullName evidence="1">Uncharacterized protein</fullName>
    </submittedName>
</protein>
<evidence type="ECO:0000313" key="1">
    <source>
        <dbReference type="EMBL" id="PMD16360.1"/>
    </source>
</evidence>
<reference evidence="1 2" key="1">
    <citation type="submission" date="2016-05" db="EMBL/GenBank/DDBJ databases">
        <title>A degradative enzymes factory behind the ericoid mycorrhizal symbiosis.</title>
        <authorList>
            <consortium name="DOE Joint Genome Institute"/>
            <person name="Martino E."/>
            <person name="Morin E."/>
            <person name="Grelet G."/>
            <person name="Kuo A."/>
            <person name="Kohler A."/>
            <person name="Daghino S."/>
            <person name="Barry K."/>
            <person name="Choi C."/>
            <person name="Cichocki N."/>
            <person name="Clum A."/>
            <person name="Copeland A."/>
            <person name="Hainaut M."/>
            <person name="Haridas S."/>
            <person name="Labutti K."/>
            <person name="Lindquist E."/>
            <person name="Lipzen A."/>
            <person name="Khouja H.-R."/>
            <person name="Murat C."/>
            <person name="Ohm R."/>
            <person name="Olson A."/>
            <person name="Spatafora J."/>
            <person name="Veneault-Fourrey C."/>
            <person name="Henrissat B."/>
            <person name="Grigoriev I."/>
            <person name="Martin F."/>
            <person name="Perotto S."/>
        </authorList>
    </citation>
    <scope>NUCLEOTIDE SEQUENCE [LARGE SCALE GENOMIC DNA]</scope>
    <source>
        <strain evidence="1 2">UAMH 7357</strain>
    </source>
</reference>
<dbReference type="Proteomes" id="UP000235672">
    <property type="component" value="Unassembled WGS sequence"/>
</dbReference>
<accession>A0A2J6PQP8</accession>
<organism evidence="1 2">
    <name type="scientific">Hyaloscypha hepaticicola</name>
    <dbReference type="NCBI Taxonomy" id="2082293"/>
    <lineage>
        <taxon>Eukaryota</taxon>
        <taxon>Fungi</taxon>
        <taxon>Dikarya</taxon>
        <taxon>Ascomycota</taxon>
        <taxon>Pezizomycotina</taxon>
        <taxon>Leotiomycetes</taxon>
        <taxon>Helotiales</taxon>
        <taxon>Hyaloscyphaceae</taxon>
        <taxon>Hyaloscypha</taxon>
    </lineage>
</organism>
<dbReference type="AlphaFoldDB" id="A0A2J6PQP8"/>
<keyword evidence="2" id="KW-1185">Reference proteome</keyword>
<sequence length="335" mass="36886">MTERKQPNVLSAEINAVTRSHTSILPLGERKLMDDEVEAQTRAKDICRGGSTWWCCSCGEGMKKRVMRPGSSRLQLQTPRGEWGGADRDIDVLMHEDCDAKYREAGDGVGLEGRSSGSWSETRRRLGGVGGGQGSAYHIFSLSSIILADPPLIDQCFCSSSSFASLASPSFTKIFPLPTFHAHPLAYSTPCLALLPVKFTREFKRQPNVRAVSSAPAKGPKIAHIKAFLAPIPSPTVLSASSPGVHRMKRLQIMYICLTIEDSHRVCPCASRKQSKRAVHIEPAVTGSPLSNRLYFGDLVAILVVGMLVRLQIHLRQNFILDFESKHFITETRKT</sequence>
<dbReference type="EMBL" id="KZ613506">
    <property type="protein sequence ID" value="PMD16360.1"/>
    <property type="molecule type" value="Genomic_DNA"/>
</dbReference>
<name>A0A2J6PQP8_9HELO</name>
<evidence type="ECO:0000313" key="2">
    <source>
        <dbReference type="Proteomes" id="UP000235672"/>
    </source>
</evidence>
<gene>
    <name evidence="1" type="ORF">NA56DRAFT_708915</name>
</gene>
<proteinExistence type="predicted"/>